<gene>
    <name evidence="3" type="ORF">Mame_02738</name>
</gene>
<feature type="chain" id="PRO_5013251060" description="Lipoprotein" evidence="2">
    <location>
        <begin position="40"/>
        <end position="147"/>
    </location>
</feature>
<evidence type="ECO:0000313" key="3">
    <source>
        <dbReference type="EMBL" id="AQZ52063.1"/>
    </source>
</evidence>
<dbReference type="PANTHER" id="PTHR39335">
    <property type="entry name" value="BLL4220 PROTEIN"/>
    <property type="match status" value="1"/>
</dbReference>
<dbReference type="STRING" id="1122214.Mame_02738"/>
<dbReference type="InterPro" id="IPR005297">
    <property type="entry name" value="Lipoprotein_repeat"/>
</dbReference>
<dbReference type="KEGG" id="mmed:Mame_02738"/>
<dbReference type="PIRSF" id="PIRSF029720">
    <property type="entry name" value="UCP029720"/>
    <property type="match status" value="1"/>
</dbReference>
<keyword evidence="2" id="KW-0732">Signal</keyword>
<evidence type="ECO:0000256" key="2">
    <source>
        <dbReference type="SAM" id="SignalP"/>
    </source>
</evidence>
<keyword evidence="4" id="KW-1185">Reference proteome</keyword>
<reference evidence="3 4" key="1">
    <citation type="submission" date="2017-03" db="EMBL/GenBank/DDBJ databases">
        <title>Foreign affairs: Plasmid Transfer between Roseobacters and Rhizobia.</title>
        <authorList>
            <person name="Bartling P."/>
            <person name="Bunk B."/>
            <person name="Overmann J."/>
            <person name="Brinkmann H."/>
            <person name="Petersen J."/>
        </authorList>
    </citation>
    <scope>NUCLEOTIDE SEQUENCE [LARGE SCALE GENOMIC DNA]</scope>
    <source>
        <strain evidence="3 4">MACL11</strain>
    </source>
</reference>
<evidence type="ECO:0000256" key="1">
    <source>
        <dbReference type="SAM" id="MobiDB-lite"/>
    </source>
</evidence>
<feature type="region of interest" description="Disordered" evidence="1">
    <location>
        <begin position="124"/>
        <end position="147"/>
    </location>
</feature>
<feature type="signal peptide" evidence="2">
    <location>
        <begin position="1"/>
        <end position="39"/>
    </location>
</feature>
<protein>
    <recommendedName>
        <fullName evidence="5">Lipoprotein</fullName>
    </recommendedName>
</protein>
<dbReference type="EMBL" id="CP020330">
    <property type="protein sequence ID" value="AQZ52063.1"/>
    <property type="molecule type" value="Genomic_DNA"/>
</dbReference>
<organism evidence="3 4">
    <name type="scientific">Martelella mediterranea DSM 17316</name>
    <dbReference type="NCBI Taxonomy" id="1122214"/>
    <lineage>
        <taxon>Bacteria</taxon>
        <taxon>Pseudomonadati</taxon>
        <taxon>Pseudomonadota</taxon>
        <taxon>Alphaproteobacteria</taxon>
        <taxon>Hyphomicrobiales</taxon>
        <taxon>Aurantimonadaceae</taxon>
        <taxon>Martelella</taxon>
    </lineage>
</organism>
<dbReference type="Pfam" id="PF03640">
    <property type="entry name" value="Lipoprotein_15"/>
    <property type="match status" value="2"/>
</dbReference>
<dbReference type="AlphaFoldDB" id="A0A1U9Z2Y2"/>
<name>A0A1U9Z2Y2_9HYPH</name>
<dbReference type="PANTHER" id="PTHR39335:SF1">
    <property type="entry name" value="BLL4220 PROTEIN"/>
    <property type="match status" value="1"/>
</dbReference>
<evidence type="ECO:0008006" key="5">
    <source>
        <dbReference type="Google" id="ProtNLM"/>
    </source>
</evidence>
<sequence length="147" mass="16080" precursor="true">MACNHRNLRLSRHGTTTMMKKTPILAAAALAAFAGMAHAGTTTFQAINTPDGPVLAGQNGQTLYTYDKDARHQSVCYGSCAREWPPYLANPSAQPFAHYSFVVRKDDQRQWALNGEPLYFRSADKKSGDITGQNADHGNWQVARPAA</sequence>
<evidence type="ECO:0000313" key="4">
    <source>
        <dbReference type="Proteomes" id="UP000191135"/>
    </source>
</evidence>
<dbReference type="GO" id="GO:0043448">
    <property type="term" value="P:alkane catabolic process"/>
    <property type="evidence" value="ECO:0007669"/>
    <property type="project" value="TreeGrafter"/>
</dbReference>
<dbReference type="InterPro" id="IPR014558">
    <property type="entry name" value="UCP029720"/>
</dbReference>
<proteinExistence type="predicted"/>
<dbReference type="eggNOG" id="COG4315">
    <property type="taxonomic scope" value="Bacteria"/>
</dbReference>
<accession>A0A1U9Z2Y2</accession>
<dbReference type="Proteomes" id="UP000191135">
    <property type="component" value="Chromosome"/>
</dbReference>